<dbReference type="Proteomes" id="UP001321473">
    <property type="component" value="Unassembled WGS sequence"/>
</dbReference>
<name>A0AAQ4EUT8_AMBAM</name>
<sequence>MQNISYFSSKTQETTSTSKNHYVRYVSRFFPHSSSTLSTSIRRDNKMKTTTALLFLAVTISASCSAAVSDTEDQSLKKTGRALETLGGLLQGKDVTLETPGQLADVIAALELLHSSEKLPGKDTSEYFFKKIRRVVENVAKAVVINKAAGAVAGTIG</sequence>
<comment type="caution">
    <text evidence="1">The sequence shown here is derived from an EMBL/GenBank/DDBJ whole genome shotgun (WGS) entry which is preliminary data.</text>
</comment>
<evidence type="ECO:0000313" key="2">
    <source>
        <dbReference type="Proteomes" id="UP001321473"/>
    </source>
</evidence>
<protein>
    <submittedName>
        <fullName evidence="1">Uncharacterized protein</fullName>
    </submittedName>
</protein>
<accession>A0AAQ4EUT8</accession>
<proteinExistence type="predicted"/>
<evidence type="ECO:0000313" key="1">
    <source>
        <dbReference type="EMBL" id="KAK8778338.1"/>
    </source>
</evidence>
<organism evidence="1 2">
    <name type="scientific">Amblyomma americanum</name>
    <name type="common">Lone star tick</name>
    <dbReference type="NCBI Taxonomy" id="6943"/>
    <lineage>
        <taxon>Eukaryota</taxon>
        <taxon>Metazoa</taxon>
        <taxon>Ecdysozoa</taxon>
        <taxon>Arthropoda</taxon>
        <taxon>Chelicerata</taxon>
        <taxon>Arachnida</taxon>
        <taxon>Acari</taxon>
        <taxon>Parasitiformes</taxon>
        <taxon>Ixodida</taxon>
        <taxon>Ixodoidea</taxon>
        <taxon>Ixodidae</taxon>
        <taxon>Amblyomminae</taxon>
        <taxon>Amblyomma</taxon>
    </lineage>
</organism>
<gene>
    <name evidence="1" type="ORF">V5799_020323</name>
</gene>
<reference evidence="1 2" key="1">
    <citation type="journal article" date="2023" name="Arcadia Sci">
        <title>De novo assembly of a long-read Amblyomma americanum tick genome.</title>
        <authorList>
            <person name="Chou S."/>
            <person name="Poskanzer K.E."/>
            <person name="Rollins M."/>
            <person name="Thuy-Boun P.S."/>
        </authorList>
    </citation>
    <scope>NUCLEOTIDE SEQUENCE [LARGE SCALE GENOMIC DNA]</scope>
    <source>
        <strain evidence="1">F_SG_1</strain>
        <tissue evidence="1">Salivary glands</tissue>
    </source>
</reference>
<dbReference type="AlphaFoldDB" id="A0AAQ4EUT8"/>
<keyword evidence="2" id="KW-1185">Reference proteome</keyword>
<dbReference type="EMBL" id="JARKHS020010856">
    <property type="protein sequence ID" value="KAK8778338.1"/>
    <property type="molecule type" value="Genomic_DNA"/>
</dbReference>